<gene>
    <name evidence="2" type="ORF">B0H17DRAFT_945535</name>
</gene>
<evidence type="ECO:0000313" key="2">
    <source>
        <dbReference type="EMBL" id="KAJ7676193.1"/>
    </source>
</evidence>
<dbReference type="InterPro" id="IPR024983">
    <property type="entry name" value="CHAT_dom"/>
</dbReference>
<dbReference type="Pfam" id="PF12770">
    <property type="entry name" value="CHAT"/>
    <property type="match status" value="1"/>
</dbReference>
<evidence type="ECO:0000259" key="1">
    <source>
        <dbReference type="Pfam" id="PF12770"/>
    </source>
</evidence>
<keyword evidence="3" id="KW-1185">Reference proteome</keyword>
<proteinExistence type="predicted"/>
<dbReference type="Proteomes" id="UP001221757">
    <property type="component" value="Unassembled WGS sequence"/>
</dbReference>
<dbReference type="AlphaFoldDB" id="A0AAD7D2S2"/>
<accession>A0AAD7D2S2</accession>
<name>A0AAD7D2S2_MYCRO</name>
<sequence length="498" mass="54930">MNPEASWAASRRWASFANFHDPLNGPIAYLAGFRLLPDILWIGNGIDVRQDAIRRLKIGPTTASATRACIQLGHLTTAVEILEQGVATTFQQMLQLKTDVDELPSAQAVKFRTLSSELYAGTASNPTDVARQRKNQLEEIRKQPGFEYFLCPKPYSVLWESSQGGPVVILNSHRKGCDGIIILRDSPQPIHVPLPEITLDFLKSQKEMLAELLGQCNGFKSRPVQEWFVDLLKSLWTNIVEPVYLVLASYGISGGRLWWLPTGGFSGLPLHASPPSTDQFIHSYTATLGSLLDARNKESAVPKFGVVAVTHTGLGHENYLEGVGQEVHRIRSVVPDLKCLEAEKAIPEAVKLHLQDCSWLHLACHGAQDSTDPTKSRLLLYEGSLELGTILRMPLSNAEFVFLGACQTAMGDAELLNESFHFGGGFIAAGFRSAVGTLWSMDDRDGPSVAENFYTHLFRDGRRPRATDTAEALRSTVGELRANNTPYARWVPFIHMGV</sequence>
<feature type="domain" description="CHAT" evidence="1">
    <location>
        <begin position="231"/>
        <end position="497"/>
    </location>
</feature>
<protein>
    <submittedName>
        <fullName evidence="2">CHAT domain-containing protein</fullName>
    </submittedName>
</protein>
<organism evidence="2 3">
    <name type="scientific">Mycena rosella</name>
    <name type="common">Pink bonnet</name>
    <name type="synonym">Agaricus rosellus</name>
    <dbReference type="NCBI Taxonomy" id="1033263"/>
    <lineage>
        <taxon>Eukaryota</taxon>
        <taxon>Fungi</taxon>
        <taxon>Dikarya</taxon>
        <taxon>Basidiomycota</taxon>
        <taxon>Agaricomycotina</taxon>
        <taxon>Agaricomycetes</taxon>
        <taxon>Agaricomycetidae</taxon>
        <taxon>Agaricales</taxon>
        <taxon>Marasmiineae</taxon>
        <taxon>Mycenaceae</taxon>
        <taxon>Mycena</taxon>
    </lineage>
</organism>
<evidence type="ECO:0000313" key="3">
    <source>
        <dbReference type="Proteomes" id="UP001221757"/>
    </source>
</evidence>
<dbReference type="EMBL" id="JARKIE010000145">
    <property type="protein sequence ID" value="KAJ7676193.1"/>
    <property type="molecule type" value="Genomic_DNA"/>
</dbReference>
<reference evidence="2" key="1">
    <citation type="submission" date="2023-03" db="EMBL/GenBank/DDBJ databases">
        <title>Massive genome expansion in bonnet fungi (Mycena s.s.) driven by repeated elements and novel gene families across ecological guilds.</title>
        <authorList>
            <consortium name="Lawrence Berkeley National Laboratory"/>
            <person name="Harder C.B."/>
            <person name="Miyauchi S."/>
            <person name="Viragh M."/>
            <person name="Kuo A."/>
            <person name="Thoen E."/>
            <person name="Andreopoulos B."/>
            <person name="Lu D."/>
            <person name="Skrede I."/>
            <person name="Drula E."/>
            <person name="Henrissat B."/>
            <person name="Morin E."/>
            <person name="Kohler A."/>
            <person name="Barry K."/>
            <person name="LaButti K."/>
            <person name="Morin E."/>
            <person name="Salamov A."/>
            <person name="Lipzen A."/>
            <person name="Mereny Z."/>
            <person name="Hegedus B."/>
            <person name="Baldrian P."/>
            <person name="Stursova M."/>
            <person name="Weitz H."/>
            <person name="Taylor A."/>
            <person name="Grigoriev I.V."/>
            <person name="Nagy L.G."/>
            <person name="Martin F."/>
            <person name="Kauserud H."/>
        </authorList>
    </citation>
    <scope>NUCLEOTIDE SEQUENCE</scope>
    <source>
        <strain evidence="2">CBHHK067</strain>
    </source>
</reference>
<comment type="caution">
    <text evidence="2">The sequence shown here is derived from an EMBL/GenBank/DDBJ whole genome shotgun (WGS) entry which is preliminary data.</text>
</comment>